<dbReference type="STRING" id="292459.STH516"/>
<evidence type="ECO:0000256" key="3">
    <source>
        <dbReference type="ARBA" id="ARBA00023014"/>
    </source>
</evidence>
<evidence type="ECO:0000313" key="5">
    <source>
        <dbReference type="EMBL" id="BAD39501.1"/>
    </source>
</evidence>
<keyword evidence="1" id="KW-0479">Metal-binding</keyword>
<feature type="domain" description="4Fe-4S ferredoxin-type" evidence="4">
    <location>
        <begin position="171"/>
        <end position="202"/>
    </location>
</feature>
<sequence>MPSRRGGWAVSAGKQTDRRGFFREGFRSLLRAFAETAQAAADEAAVRGAGGVRWLRPPGALPEAAFLLTCTRCGDCARACPAGAIRLLPESAGAAVGTPFIDPLMQPCDLCGRCMGACGPGALVPVAEPRQVRMGVAVIDPARCWAVQGSICDLCWQRCPFPDEAIRMVDGKPQVQPEQCTGCGQCAYVCVSTPPAITIQPRS</sequence>
<keyword evidence="2" id="KW-0408">Iron</keyword>
<dbReference type="GO" id="GO:0051536">
    <property type="term" value="F:iron-sulfur cluster binding"/>
    <property type="evidence" value="ECO:0007669"/>
    <property type="project" value="UniProtKB-KW"/>
</dbReference>
<dbReference type="Gene3D" id="3.30.70.20">
    <property type="match status" value="2"/>
</dbReference>
<dbReference type="eggNOG" id="COG1149">
    <property type="taxonomic scope" value="Bacteria"/>
</dbReference>
<dbReference type="PROSITE" id="PS51379">
    <property type="entry name" value="4FE4S_FER_2"/>
    <property type="match status" value="3"/>
</dbReference>
<evidence type="ECO:0000256" key="2">
    <source>
        <dbReference type="ARBA" id="ARBA00023004"/>
    </source>
</evidence>
<protein>
    <submittedName>
        <fullName evidence="5">Putative ferredoxin</fullName>
    </submittedName>
</protein>
<dbReference type="CDD" id="cd16373">
    <property type="entry name" value="DMSOR_beta_like"/>
    <property type="match status" value="1"/>
</dbReference>
<proteinExistence type="predicted"/>
<dbReference type="InterPro" id="IPR017896">
    <property type="entry name" value="4Fe4S_Fe-S-bd"/>
</dbReference>
<evidence type="ECO:0000313" key="6">
    <source>
        <dbReference type="Proteomes" id="UP000000417"/>
    </source>
</evidence>
<keyword evidence="3" id="KW-0411">Iron-sulfur</keyword>
<reference evidence="5 6" key="1">
    <citation type="journal article" date="2004" name="Nucleic Acids Res.">
        <title>Genome sequence of Symbiobacterium thermophilum, an uncultivable bacterium that depends on microbial commensalism.</title>
        <authorList>
            <person name="Ueda K."/>
            <person name="Yamashita A."/>
            <person name="Ishikawa J."/>
            <person name="Shimada M."/>
            <person name="Watsuji T."/>
            <person name="Morimura K."/>
            <person name="Ikeda H."/>
            <person name="Hattori M."/>
            <person name="Beppu T."/>
        </authorList>
    </citation>
    <scope>NUCLEOTIDE SEQUENCE [LARGE SCALE GENOMIC DNA]</scope>
    <source>
        <strain evidence="6">T / IAM 14863</strain>
    </source>
</reference>
<dbReference type="Proteomes" id="UP000000417">
    <property type="component" value="Chromosome"/>
</dbReference>
<gene>
    <name evidence="5" type="ordered locus">STH516</name>
</gene>
<dbReference type="SUPFAM" id="SSF54862">
    <property type="entry name" value="4Fe-4S ferredoxins"/>
    <property type="match status" value="1"/>
</dbReference>
<dbReference type="GO" id="GO:0046872">
    <property type="term" value="F:metal ion binding"/>
    <property type="evidence" value="ECO:0007669"/>
    <property type="project" value="UniProtKB-KW"/>
</dbReference>
<dbReference type="InterPro" id="IPR017900">
    <property type="entry name" value="4Fe4S_Fe_S_CS"/>
</dbReference>
<feature type="domain" description="4Fe-4S ferredoxin-type" evidence="4">
    <location>
        <begin position="97"/>
        <end position="128"/>
    </location>
</feature>
<name>Q67S42_SYMTH</name>
<evidence type="ECO:0000259" key="4">
    <source>
        <dbReference type="PROSITE" id="PS51379"/>
    </source>
</evidence>
<dbReference type="Pfam" id="PF12838">
    <property type="entry name" value="Fer4_7"/>
    <property type="match status" value="1"/>
</dbReference>
<dbReference type="KEGG" id="sth:STH516"/>
<dbReference type="Pfam" id="PF00037">
    <property type="entry name" value="Fer4"/>
    <property type="match status" value="2"/>
</dbReference>
<dbReference type="HOGENOM" id="CLU_077329_0_1_9"/>
<organism evidence="5 6">
    <name type="scientific">Symbiobacterium thermophilum (strain DSM 24528 / JCM 14929 / IAM 14863 / T)</name>
    <dbReference type="NCBI Taxonomy" id="292459"/>
    <lineage>
        <taxon>Bacteria</taxon>
        <taxon>Bacillati</taxon>
        <taxon>Bacillota</taxon>
        <taxon>Clostridia</taxon>
        <taxon>Eubacteriales</taxon>
        <taxon>Symbiobacteriaceae</taxon>
        <taxon>Symbiobacterium</taxon>
    </lineage>
</organism>
<accession>Q67S42</accession>
<dbReference type="PROSITE" id="PS00198">
    <property type="entry name" value="4FE4S_FER_1"/>
    <property type="match status" value="1"/>
</dbReference>
<dbReference type="EMBL" id="AP006840">
    <property type="protein sequence ID" value="BAD39501.1"/>
    <property type="molecule type" value="Genomic_DNA"/>
</dbReference>
<keyword evidence="6" id="KW-1185">Reference proteome</keyword>
<evidence type="ECO:0000256" key="1">
    <source>
        <dbReference type="ARBA" id="ARBA00022723"/>
    </source>
</evidence>
<dbReference type="AlphaFoldDB" id="Q67S42"/>
<feature type="domain" description="4Fe-4S ferredoxin-type" evidence="4">
    <location>
        <begin position="60"/>
        <end position="90"/>
    </location>
</feature>